<feature type="active site" description="Proton donor" evidence="3">
    <location>
        <position position="222"/>
    </location>
</feature>
<keyword evidence="2" id="KW-0378">Hydrolase</keyword>
<dbReference type="PANTHER" id="PTHR11347">
    <property type="entry name" value="CYCLIC NUCLEOTIDE PHOSPHODIESTERASE"/>
    <property type="match status" value="1"/>
</dbReference>
<protein>
    <submittedName>
        <fullName evidence="7">3',5'-cyclic-nucleotide phosphodiesterase</fullName>
    </submittedName>
</protein>
<feature type="binding site" evidence="5">
    <location>
        <position position="398"/>
    </location>
    <ligand>
        <name>Zn(2+)</name>
        <dbReference type="ChEBI" id="CHEBI:29105"/>
        <label>1</label>
    </ligand>
</feature>
<feature type="non-terminal residue" evidence="7">
    <location>
        <position position="496"/>
    </location>
</feature>
<evidence type="ECO:0000256" key="4">
    <source>
        <dbReference type="PIRSR" id="PIRSR623088-2"/>
    </source>
</evidence>
<evidence type="ECO:0000256" key="1">
    <source>
        <dbReference type="ARBA" id="ARBA00022723"/>
    </source>
</evidence>
<feature type="binding site" evidence="5">
    <location>
        <position position="262"/>
    </location>
    <ligand>
        <name>Zn(2+)</name>
        <dbReference type="ChEBI" id="CHEBI:29105"/>
        <label>1</label>
    </ligand>
</feature>
<dbReference type="Gene3D" id="1.10.1300.10">
    <property type="entry name" value="3'5'-cyclic nucleotide phosphodiesterase, catalytic domain"/>
    <property type="match status" value="1"/>
</dbReference>
<dbReference type="AlphaFoldDB" id="A0A061S3K2"/>
<feature type="binding site" evidence="4">
    <location>
        <begin position="222"/>
        <end position="226"/>
    </location>
    <ligand>
        <name>AMP</name>
        <dbReference type="ChEBI" id="CHEBI:456215"/>
    </ligand>
</feature>
<dbReference type="EMBL" id="GBEZ01005592">
    <property type="protein sequence ID" value="JAC79732.1"/>
    <property type="molecule type" value="Transcribed_RNA"/>
</dbReference>
<dbReference type="CDD" id="cd00077">
    <property type="entry name" value="HDc"/>
    <property type="match status" value="1"/>
</dbReference>
<feature type="binding site" evidence="4">
    <location>
        <position position="398"/>
    </location>
    <ligand>
        <name>AMP</name>
        <dbReference type="ChEBI" id="CHEBI:456215"/>
    </ligand>
</feature>
<feature type="domain" description="PDEase" evidence="6">
    <location>
        <begin position="147"/>
        <end position="492"/>
    </location>
</feature>
<dbReference type="InterPro" id="IPR036971">
    <property type="entry name" value="PDEase_catalytic_dom_sf"/>
</dbReference>
<proteinExistence type="predicted"/>
<evidence type="ECO:0000256" key="3">
    <source>
        <dbReference type="PIRSR" id="PIRSR623088-1"/>
    </source>
</evidence>
<dbReference type="Pfam" id="PF00233">
    <property type="entry name" value="PDEase_I"/>
    <property type="match status" value="1"/>
</dbReference>
<gene>
    <name evidence="7" type="primary">PDE</name>
    <name evidence="7" type="ORF">TSPGSL018_11959</name>
</gene>
<reference evidence="7" key="1">
    <citation type="submission" date="2014-05" db="EMBL/GenBank/DDBJ databases">
        <title>The transcriptome of the halophilic microalga Tetraselmis sp. GSL018 isolated from the Great Salt Lake, Utah.</title>
        <authorList>
            <person name="Jinkerson R.E."/>
            <person name="D'Adamo S."/>
            <person name="Posewitz M.C."/>
        </authorList>
    </citation>
    <scope>NUCLEOTIDE SEQUENCE</scope>
    <source>
        <strain evidence="7">GSL018</strain>
    </source>
</reference>
<dbReference type="PRINTS" id="PR00387">
    <property type="entry name" value="PDIESTERASE1"/>
</dbReference>
<evidence type="ECO:0000259" key="6">
    <source>
        <dbReference type="PROSITE" id="PS51845"/>
    </source>
</evidence>
<keyword evidence="1 5" id="KW-0479">Metal-binding</keyword>
<dbReference type="GO" id="GO:0007165">
    <property type="term" value="P:signal transduction"/>
    <property type="evidence" value="ECO:0007669"/>
    <property type="project" value="InterPro"/>
</dbReference>
<name>A0A061S3K2_9CHLO</name>
<evidence type="ECO:0000313" key="7">
    <source>
        <dbReference type="EMBL" id="JAC79732.1"/>
    </source>
</evidence>
<dbReference type="InterPro" id="IPR002073">
    <property type="entry name" value="PDEase_catalytic_dom"/>
</dbReference>
<dbReference type="SMART" id="SM00471">
    <property type="entry name" value="HDc"/>
    <property type="match status" value="1"/>
</dbReference>
<evidence type="ECO:0000256" key="5">
    <source>
        <dbReference type="PIRSR" id="PIRSR623088-3"/>
    </source>
</evidence>
<dbReference type="SUPFAM" id="SSF109604">
    <property type="entry name" value="HD-domain/PDEase-like"/>
    <property type="match status" value="1"/>
</dbReference>
<organism evidence="7">
    <name type="scientific">Tetraselmis sp. GSL018</name>
    <dbReference type="NCBI Taxonomy" id="582737"/>
    <lineage>
        <taxon>Eukaryota</taxon>
        <taxon>Viridiplantae</taxon>
        <taxon>Chlorophyta</taxon>
        <taxon>core chlorophytes</taxon>
        <taxon>Chlorodendrophyceae</taxon>
        <taxon>Chlorodendrales</taxon>
        <taxon>Chlorodendraceae</taxon>
        <taxon>Tetraselmis</taxon>
    </lineage>
</organism>
<dbReference type="InterPro" id="IPR003607">
    <property type="entry name" value="HD/PDEase_dom"/>
</dbReference>
<dbReference type="GO" id="GO:0046872">
    <property type="term" value="F:metal ion binding"/>
    <property type="evidence" value="ECO:0007669"/>
    <property type="project" value="UniProtKB-KW"/>
</dbReference>
<feature type="binding site" evidence="5">
    <location>
        <position position="226"/>
    </location>
    <ligand>
        <name>Zn(2+)</name>
        <dbReference type="ChEBI" id="CHEBI:29105"/>
        <label>1</label>
    </ligand>
</feature>
<feature type="binding site" evidence="5">
    <location>
        <position position="263"/>
    </location>
    <ligand>
        <name>Zn(2+)</name>
        <dbReference type="ChEBI" id="CHEBI:29105"/>
        <label>2</label>
    </ligand>
</feature>
<accession>A0A061S3K2</accession>
<sequence>METLMSYRFMVATASNLRQPSNLVGELLDDETLETDVGLSILQQLGYRLSNTRQTPSSVQAHDTDFEDGLPLRPSSFTQSSRDFSGALHSLMDIEDISYEDKIKAVAIRNTRRTESEKDSETGSLHLSSNLGIGHRGIDNAAFSELSGPHMVPVLERVLARAQEWDFNVFELEEVSQGNPLSTLAFFLLKQSGLTRAFELDESRLSLWLRAVENSYQENCYHNRIHAADVTQSMFQMLTRGGLHQGLRKVQMLAAILAAVVHDTDHPGQSNDFLIAVADPLAIKYNDNSPLENHHLCASFNLLHRNEYNFLHNMERDTYRTLRTLMIDLVLATDMKRHFDILSQFQVSLSIRKDSSSSPTSSGDVSSGARNLWVRIPDNEMDDAQHTLKLQVALKVADLGHLAAPQGVHREWVERLQEEFFCQGDREAALNLPVSPLMDRHKPGISCAQVGFLEVVAMPLFKSLVTAYSPCMPLLEALERNYMMWARPETVSERPR</sequence>
<feature type="binding site" evidence="5">
    <location>
        <position position="263"/>
    </location>
    <ligand>
        <name>Zn(2+)</name>
        <dbReference type="ChEBI" id="CHEBI:29105"/>
        <label>1</label>
    </ligand>
</feature>
<feature type="binding site" evidence="4">
    <location>
        <position position="449"/>
    </location>
    <ligand>
        <name>AMP</name>
        <dbReference type="ChEBI" id="CHEBI:456215"/>
    </ligand>
</feature>
<dbReference type="InterPro" id="IPR023088">
    <property type="entry name" value="PDEase"/>
</dbReference>
<feature type="binding site" evidence="4">
    <location>
        <position position="263"/>
    </location>
    <ligand>
        <name>AMP</name>
        <dbReference type="ChEBI" id="CHEBI:456215"/>
    </ligand>
</feature>
<evidence type="ECO:0000256" key="2">
    <source>
        <dbReference type="ARBA" id="ARBA00022801"/>
    </source>
</evidence>
<dbReference type="GO" id="GO:0004114">
    <property type="term" value="F:3',5'-cyclic-nucleotide phosphodiesterase activity"/>
    <property type="evidence" value="ECO:0007669"/>
    <property type="project" value="InterPro"/>
</dbReference>
<dbReference type="PROSITE" id="PS51845">
    <property type="entry name" value="PDEASE_I_2"/>
    <property type="match status" value="1"/>
</dbReference>